<keyword evidence="3 6" id="KW-0732">Signal</keyword>
<feature type="chain" id="PRO_5035915008" description="Gnk2-homologous domain-containing protein" evidence="6">
    <location>
        <begin position="31"/>
        <end position="267"/>
    </location>
</feature>
<reference evidence="8" key="1">
    <citation type="submission" date="2019-12" db="EMBL/GenBank/DDBJ databases">
        <title>Genome sequencing and annotation of Brassica cretica.</title>
        <authorList>
            <person name="Studholme D.J."/>
            <person name="Sarris P."/>
        </authorList>
    </citation>
    <scope>NUCLEOTIDE SEQUENCE</scope>
    <source>
        <strain evidence="8">PFS-109/04</strain>
        <tissue evidence="8">Leaf</tissue>
    </source>
</reference>
<evidence type="ECO:0000256" key="2">
    <source>
        <dbReference type="ARBA" id="ARBA00022525"/>
    </source>
</evidence>
<comment type="subcellular location">
    <subcellularLocation>
        <location evidence="1">Secreted</location>
    </subcellularLocation>
</comment>
<dbReference type="PANTHER" id="PTHR32411:SF53">
    <property type="entry name" value="CYSTEINE-RICH REPEAT SECRETORY PROTEIN 18-RELATED"/>
    <property type="match status" value="1"/>
</dbReference>
<dbReference type="AlphaFoldDB" id="A0A8S9S7B4"/>
<dbReference type="EMBL" id="QGKX02000088">
    <property type="protein sequence ID" value="KAF3587919.1"/>
    <property type="molecule type" value="Genomic_DNA"/>
</dbReference>
<feature type="domain" description="Gnk2-homologous" evidence="7">
    <location>
        <begin position="149"/>
        <end position="259"/>
    </location>
</feature>
<evidence type="ECO:0000256" key="4">
    <source>
        <dbReference type="ARBA" id="ARBA00022737"/>
    </source>
</evidence>
<dbReference type="InterPro" id="IPR050581">
    <property type="entry name" value="CRR_secretory_protein"/>
</dbReference>
<organism evidence="8 9">
    <name type="scientific">Brassica cretica</name>
    <name type="common">Mustard</name>
    <dbReference type="NCBI Taxonomy" id="69181"/>
    <lineage>
        <taxon>Eukaryota</taxon>
        <taxon>Viridiplantae</taxon>
        <taxon>Streptophyta</taxon>
        <taxon>Embryophyta</taxon>
        <taxon>Tracheophyta</taxon>
        <taxon>Spermatophyta</taxon>
        <taxon>Magnoliopsida</taxon>
        <taxon>eudicotyledons</taxon>
        <taxon>Gunneridae</taxon>
        <taxon>Pentapetalae</taxon>
        <taxon>rosids</taxon>
        <taxon>malvids</taxon>
        <taxon>Brassicales</taxon>
        <taxon>Brassicaceae</taxon>
        <taxon>Brassiceae</taxon>
        <taxon>Brassica</taxon>
    </lineage>
</organism>
<comment type="similarity">
    <text evidence="5">Belongs to the cysteine-rich repeat secretory protein family.</text>
</comment>
<keyword evidence="2" id="KW-0964">Secreted</keyword>
<dbReference type="InterPro" id="IPR038408">
    <property type="entry name" value="GNK2_sf"/>
</dbReference>
<dbReference type="PANTHER" id="PTHR32411">
    <property type="entry name" value="CYSTEINE-RICH REPEAT SECRETORY PROTEIN 38-RELATED"/>
    <property type="match status" value="1"/>
</dbReference>
<evidence type="ECO:0000313" key="9">
    <source>
        <dbReference type="Proteomes" id="UP000712600"/>
    </source>
</evidence>
<evidence type="ECO:0000256" key="6">
    <source>
        <dbReference type="SAM" id="SignalP"/>
    </source>
</evidence>
<name>A0A8S9S7B4_BRACR</name>
<protein>
    <recommendedName>
        <fullName evidence="7">Gnk2-homologous domain-containing protein</fullName>
    </recommendedName>
</protein>
<dbReference type="PROSITE" id="PS51473">
    <property type="entry name" value="GNK2"/>
    <property type="match status" value="2"/>
</dbReference>
<feature type="domain" description="Gnk2-homologous" evidence="7">
    <location>
        <begin position="37"/>
        <end position="143"/>
    </location>
</feature>
<feature type="signal peptide" evidence="6">
    <location>
        <begin position="1"/>
        <end position="30"/>
    </location>
</feature>
<dbReference type="Gene3D" id="3.30.430.20">
    <property type="entry name" value="Gnk2 domain, C-X8-C-X2-C motif"/>
    <property type="match status" value="2"/>
</dbReference>
<comment type="caution">
    <text evidence="8">The sequence shown here is derived from an EMBL/GenBank/DDBJ whole genome shotgun (WGS) entry which is preliminary data.</text>
</comment>
<evidence type="ECO:0000259" key="7">
    <source>
        <dbReference type="PROSITE" id="PS51473"/>
    </source>
</evidence>
<evidence type="ECO:0000256" key="3">
    <source>
        <dbReference type="ARBA" id="ARBA00022729"/>
    </source>
</evidence>
<sequence>MYSSSSTVPKRVTLIHVLAIQLLLINSELSLNTTNAYLNHKCLVSQGKYKPGSKYEQRLKFIIKRFYSVSNKGYEGFGDSTLSAIIQCRGDSYGPKCHDCFATAFAAVIYLKCILQLRRRCPWYKGRIIWYDQCLLSIDAKYSIGQIDYNNNFCMSNAKKLGGDKFAFIITWNTFMDNLTTLAVDNNTNKLTPFYSAGKTWFKGDMLYGMVQCTIDLNPKACWECMVFNSIHFQHCLNDKRGARFMSRSCTFRFEFYPFLAKHVQNI</sequence>
<dbReference type="Proteomes" id="UP000712600">
    <property type="component" value="Unassembled WGS sequence"/>
</dbReference>
<gene>
    <name evidence="8" type="ORF">F2Q69_00030592</name>
</gene>
<dbReference type="Pfam" id="PF01657">
    <property type="entry name" value="Stress-antifung"/>
    <property type="match status" value="2"/>
</dbReference>
<evidence type="ECO:0000313" key="8">
    <source>
        <dbReference type="EMBL" id="KAF3587919.1"/>
    </source>
</evidence>
<evidence type="ECO:0000256" key="5">
    <source>
        <dbReference type="ARBA" id="ARBA00038515"/>
    </source>
</evidence>
<dbReference type="InterPro" id="IPR002902">
    <property type="entry name" value="GNK2"/>
</dbReference>
<proteinExistence type="inferred from homology"/>
<keyword evidence="4" id="KW-0677">Repeat</keyword>
<accession>A0A8S9S7B4</accession>
<evidence type="ECO:0000256" key="1">
    <source>
        <dbReference type="ARBA" id="ARBA00004613"/>
    </source>
</evidence>
<dbReference type="GO" id="GO:0005576">
    <property type="term" value="C:extracellular region"/>
    <property type="evidence" value="ECO:0007669"/>
    <property type="project" value="UniProtKB-SubCell"/>
</dbReference>
<dbReference type="CDD" id="cd23509">
    <property type="entry name" value="Gnk2-like"/>
    <property type="match status" value="2"/>
</dbReference>